<organism evidence="6 7">
    <name type="scientific">Achlya hypogyna</name>
    <name type="common">Oomycete</name>
    <name type="synonym">Protoachlya hypogyna</name>
    <dbReference type="NCBI Taxonomy" id="1202772"/>
    <lineage>
        <taxon>Eukaryota</taxon>
        <taxon>Sar</taxon>
        <taxon>Stramenopiles</taxon>
        <taxon>Oomycota</taxon>
        <taxon>Saprolegniomycetes</taxon>
        <taxon>Saprolegniales</taxon>
        <taxon>Achlyaceae</taxon>
        <taxon>Achlya</taxon>
    </lineage>
</organism>
<evidence type="ECO:0000256" key="2">
    <source>
        <dbReference type="SAM" id="MobiDB-lite"/>
    </source>
</evidence>
<proteinExistence type="inferred from homology"/>
<dbReference type="EMBL" id="JNBR01000559">
    <property type="protein sequence ID" value="OQR91021.1"/>
    <property type="molecule type" value="Genomic_DNA"/>
</dbReference>
<dbReference type="OrthoDB" id="425534at2759"/>
<dbReference type="Proteomes" id="UP000243579">
    <property type="component" value="Unassembled WGS sequence"/>
</dbReference>
<keyword evidence="4" id="KW-0732">Signal</keyword>
<name>A0A1V9YZ93_ACHHY</name>
<evidence type="ECO:0000256" key="1">
    <source>
        <dbReference type="ARBA" id="ARBA00008645"/>
    </source>
</evidence>
<reference evidence="6 7" key="1">
    <citation type="journal article" date="2014" name="Genome Biol. Evol.">
        <title>The secreted proteins of Achlya hypogyna and Thraustotheca clavata identify the ancestral oomycete secretome and reveal gene acquisitions by horizontal gene transfer.</title>
        <authorList>
            <person name="Misner I."/>
            <person name="Blouin N."/>
            <person name="Leonard G."/>
            <person name="Richards T.A."/>
            <person name="Lane C.E."/>
        </authorList>
    </citation>
    <scope>NUCLEOTIDE SEQUENCE [LARGE SCALE GENOMIC DNA]</scope>
    <source>
        <strain evidence="6 7">ATCC 48635</strain>
    </source>
</reference>
<keyword evidence="6" id="KW-0378">Hydrolase</keyword>
<keyword evidence="3" id="KW-0472">Membrane</keyword>
<dbReference type="GO" id="GO:0008233">
    <property type="term" value="F:peptidase activity"/>
    <property type="evidence" value="ECO:0007669"/>
    <property type="project" value="UniProtKB-KW"/>
</dbReference>
<evidence type="ECO:0000256" key="4">
    <source>
        <dbReference type="SAM" id="SignalP"/>
    </source>
</evidence>
<dbReference type="InterPro" id="IPR000073">
    <property type="entry name" value="AB_hydrolase_1"/>
</dbReference>
<evidence type="ECO:0000313" key="6">
    <source>
        <dbReference type="EMBL" id="OQR91021.1"/>
    </source>
</evidence>
<keyword evidence="6" id="KW-0645">Protease</keyword>
<comment type="similarity">
    <text evidence="1">Belongs to the AB hydrolase superfamily.</text>
</comment>
<keyword evidence="3" id="KW-1133">Transmembrane helix</keyword>
<accession>A0A1V9YZ93</accession>
<evidence type="ECO:0000313" key="7">
    <source>
        <dbReference type="Proteomes" id="UP000243579"/>
    </source>
</evidence>
<feature type="compositionally biased region" description="Low complexity" evidence="2">
    <location>
        <begin position="607"/>
        <end position="621"/>
    </location>
</feature>
<dbReference type="Gene3D" id="3.40.50.1820">
    <property type="entry name" value="alpha/beta hydrolase"/>
    <property type="match status" value="1"/>
</dbReference>
<dbReference type="SUPFAM" id="SSF53474">
    <property type="entry name" value="alpha/beta-Hydrolases"/>
    <property type="match status" value="1"/>
</dbReference>
<dbReference type="InterPro" id="IPR029058">
    <property type="entry name" value="AB_hydrolase_fold"/>
</dbReference>
<evidence type="ECO:0000256" key="3">
    <source>
        <dbReference type="SAM" id="Phobius"/>
    </source>
</evidence>
<gene>
    <name evidence="6" type="ORF">ACHHYP_05027</name>
</gene>
<feature type="chain" id="PRO_5012348053" evidence="4">
    <location>
        <begin position="18"/>
        <end position="674"/>
    </location>
</feature>
<feature type="region of interest" description="Disordered" evidence="2">
    <location>
        <begin position="600"/>
        <end position="625"/>
    </location>
</feature>
<feature type="domain" description="AB hydrolase-1" evidence="5">
    <location>
        <begin position="129"/>
        <end position="309"/>
    </location>
</feature>
<feature type="signal peptide" evidence="4">
    <location>
        <begin position="1"/>
        <end position="17"/>
    </location>
</feature>
<keyword evidence="7" id="KW-1185">Reference proteome</keyword>
<protein>
    <submittedName>
        <fullName evidence="6">Serine protease family S33</fullName>
    </submittedName>
</protein>
<feature type="transmembrane region" description="Helical" evidence="3">
    <location>
        <begin position="635"/>
        <end position="655"/>
    </location>
</feature>
<comment type="caution">
    <text evidence="6">The sequence shown here is derived from an EMBL/GenBank/DDBJ whole genome shotgun (WGS) entry which is preliminary data.</text>
</comment>
<dbReference type="Pfam" id="PF00561">
    <property type="entry name" value="Abhydrolase_1"/>
    <property type="match status" value="1"/>
</dbReference>
<dbReference type="GO" id="GO:0006508">
    <property type="term" value="P:proteolysis"/>
    <property type="evidence" value="ECO:0007669"/>
    <property type="project" value="UniProtKB-KW"/>
</dbReference>
<dbReference type="AlphaFoldDB" id="A0A1V9YZ93"/>
<sequence length="674" mass="72421">MALRAVGLVLLAVSVTANLPVNGWYDCNIYTEASTTSSSSPKSSYDLKASFGDDGRIWKALLQPVRTTYVEAALAPSQQSKSPPVECAVFTLPLCYPGLCSVSANITDTIPVFVKRVLATKRSSTTKALWFLQGGPGASSENMESLMVLVYKLLGGAVDMYTMDHRGTGRSNRLTCEASQIETSGSPTKGQITNSVLATCIQDVNAQLGYDNATVLRSYSTTSAAMDLSSLVTDLGNSNTFVYGVSYGTYLVERLMQLANPNIKGYVLDGIVSNSGSDTNEKLVFNDWDKNVDSVAQTFVSLCSADTFCSSKFPSTDLKTVMTNLYKTLDASPSKTQCSTILSSMLGRQRPSVTLRLVFSALLQDMSLRAFIPAIVYRVQRCSDADVLALYNFLIRFAASNSDDSNDMDSTMLYNLIVASELWRKPTESADELSTVFLNGLIGSDASDLVTTYCIASRGGDSNCASEPTSKYPLVYPTDKYFDVPITIPKGSSVLLMSGVLDPQTYFKYGRYQYASMTGANKQLIEFNYSAHGTIANTPVTTKNGAPCGSQIVASFVDVAGDLSSLDKACLQQVAPMSFQLAASDVKTMMATADAYDGTPTEKFTPSSTSAGSKGGSQAAGNVETTTTSSGWKTAAIIAFVLAGLLLIALGYMLYRDRVRAKREAKYEEHVPEA</sequence>
<dbReference type="STRING" id="1202772.A0A1V9YZ93"/>
<evidence type="ECO:0000259" key="5">
    <source>
        <dbReference type="Pfam" id="PF00561"/>
    </source>
</evidence>
<keyword evidence="3" id="KW-0812">Transmembrane</keyword>
<dbReference type="PANTHER" id="PTHR43039">
    <property type="entry name" value="ESTERASE-RELATED"/>
    <property type="match status" value="1"/>
</dbReference>